<evidence type="ECO:0000256" key="5">
    <source>
        <dbReference type="ARBA" id="ARBA00022989"/>
    </source>
</evidence>
<dbReference type="SUPFAM" id="SSF161098">
    <property type="entry name" value="MetI-like"/>
    <property type="match status" value="1"/>
</dbReference>
<dbReference type="RefSeq" id="WP_163745179.1">
    <property type="nucleotide sequence ID" value="NZ_JAAGOA010000038.1"/>
</dbReference>
<comment type="caution">
    <text evidence="10">The sequence shown here is derived from an EMBL/GenBank/DDBJ whole genome shotgun (WGS) entry which is preliminary data.</text>
</comment>
<feature type="transmembrane region" description="Helical" evidence="7">
    <location>
        <begin position="33"/>
        <end position="55"/>
    </location>
</feature>
<proteinExistence type="inferred from homology"/>
<dbReference type="AlphaFoldDB" id="A0A6L9SJQ5"/>
<organism evidence="10 11">
    <name type="scientific">Phytoactinopolyspora halotolerans</name>
    <dbReference type="NCBI Taxonomy" id="1981512"/>
    <lineage>
        <taxon>Bacteria</taxon>
        <taxon>Bacillati</taxon>
        <taxon>Actinomycetota</taxon>
        <taxon>Actinomycetes</taxon>
        <taxon>Jiangellales</taxon>
        <taxon>Jiangellaceae</taxon>
        <taxon>Phytoactinopolyspora</taxon>
    </lineage>
</organism>
<feature type="transmembrane region" description="Helical" evidence="7">
    <location>
        <begin position="90"/>
        <end position="117"/>
    </location>
</feature>
<keyword evidence="6 7" id="KW-0472">Membrane</keyword>
<feature type="transmembrane region" description="Helical" evidence="7">
    <location>
        <begin position="204"/>
        <end position="229"/>
    </location>
</feature>
<dbReference type="Gene3D" id="1.10.3720.10">
    <property type="entry name" value="MetI-like"/>
    <property type="match status" value="1"/>
</dbReference>
<evidence type="ECO:0000256" key="2">
    <source>
        <dbReference type="ARBA" id="ARBA00022448"/>
    </source>
</evidence>
<keyword evidence="5 7" id="KW-1133">Transmembrane helix</keyword>
<evidence type="ECO:0000256" key="6">
    <source>
        <dbReference type="ARBA" id="ARBA00023136"/>
    </source>
</evidence>
<comment type="subcellular location">
    <subcellularLocation>
        <location evidence="1 7">Cell membrane</location>
        <topology evidence="1 7">Multi-pass membrane protein</topology>
    </subcellularLocation>
</comment>
<evidence type="ECO:0000256" key="1">
    <source>
        <dbReference type="ARBA" id="ARBA00004651"/>
    </source>
</evidence>
<evidence type="ECO:0000256" key="7">
    <source>
        <dbReference type="RuleBase" id="RU363032"/>
    </source>
</evidence>
<feature type="transmembrane region" description="Helical" evidence="7">
    <location>
        <begin position="262"/>
        <end position="283"/>
    </location>
</feature>
<feature type="region of interest" description="Disordered" evidence="8">
    <location>
        <begin position="1"/>
        <end position="21"/>
    </location>
</feature>
<keyword evidence="2 7" id="KW-0813">Transport</keyword>
<dbReference type="CDD" id="cd06261">
    <property type="entry name" value="TM_PBP2"/>
    <property type="match status" value="1"/>
</dbReference>
<comment type="similarity">
    <text evidence="7">Belongs to the binding-protein-dependent transport system permease family.</text>
</comment>
<dbReference type="InterPro" id="IPR000515">
    <property type="entry name" value="MetI-like"/>
</dbReference>
<reference evidence="10 11" key="1">
    <citation type="submission" date="2020-02" db="EMBL/GenBank/DDBJ databases">
        <authorList>
            <person name="Li X.-J."/>
            <person name="Han X.-M."/>
        </authorList>
    </citation>
    <scope>NUCLEOTIDE SEQUENCE [LARGE SCALE GENOMIC DNA]</scope>
    <source>
        <strain evidence="10 11">CCTCC AB 2017055</strain>
    </source>
</reference>
<evidence type="ECO:0000313" key="10">
    <source>
        <dbReference type="EMBL" id="NEE04632.1"/>
    </source>
</evidence>
<dbReference type="InterPro" id="IPR035906">
    <property type="entry name" value="MetI-like_sf"/>
</dbReference>
<dbReference type="PANTHER" id="PTHR43744:SF12">
    <property type="entry name" value="ABC TRANSPORTER PERMEASE PROTEIN MG189-RELATED"/>
    <property type="match status" value="1"/>
</dbReference>
<feature type="domain" description="ABC transmembrane type-1" evidence="9">
    <location>
        <begin position="94"/>
        <end position="283"/>
    </location>
</feature>
<keyword evidence="4 7" id="KW-0812">Transmembrane</keyword>
<evidence type="ECO:0000256" key="4">
    <source>
        <dbReference type="ARBA" id="ARBA00022692"/>
    </source>
</evidence>
<keyword evidence="3" id="KW-1003">Cell membrane</keyword>
<sequence length="299" mass="32755">MSAPTVPLDTPRPTGDGRLPSPPRLFTPRLGRVCIWVAAALIAFVWLLPMLWALATSVKPEAETTAYPPEWTASRFTGEAYRQVLSQGDLVVWFLNSTIVAVAVTVITVITSAWAAYAFARLPFRGRNALYALTIAGIIVPANVLVVPLFQQMRIMGMVDTYWGIILPQVVAPAMVFILKKFFEAVPRELEDAAQMDGAGRGRIFWMIVMPLCRPILAAVSIFVFIGAWNNFFWPFIVTSDPDLMTLPVGLANVQNAFGVRYAQLMAAAVLAALPLVLIFLFFQRQIVRGVATAGLGGN</sequence>
<dbReference type="Proteomes" id="UP000475214">
    <property type="component" value="Unassembled WGS sequence"/>
</dbReference>
<feature type="transmembrane region" description="Helical" evidence="7">
    <location>
        <begin position="162"/>
        <end position="183"/>
    </location>
</feature>
<dbReference type="GO" id="GO:0055085">
    <property type="term" value="P:transmembrane transport"/>
    <property type="evidence" value="ECO:0007669"/>
    <property type="project" value="InterPro"/>
</dbReference>
<dbReference type="EMBL" id="JAAGOA010000038">
    <property type="protein sequence ID" value="NEE04632.1"/>
    <property type="molecule type" value="Genomic_DNA"/>
</dbReference>
<gene>
    <name evidence="10" type="ORF">G1H10_31160</name>
</gene>
<accession>A0A6L9SJQ5</accession>
<evidence type="ECO:0000313" key="11">
    <source>
        <dbReference type="Proteomes" id="UP000475214"/>
    </source>
</evidence>
<keyword evidence="11" id="KW-1185">Reference proteome</keyword>
<dbReference type="PANTHER" id="PTHR43744">
    <property type="entry name" value="ABC TRANSPORTER PERMEASE PROTEIN MG189-RELATED-RELATED"/>
    <property type="match status" value="1"/>
</dbReference>
<evidence type="ECO:0000256" key="8">
    <source>
        <dbReference type="SAM" id="MobiDB-lite"/>
    </source>
</evidence>
<dbReference type="Pfam" id="PF00528">
    <property type="entry name" value="BPD_transp_1"/>
    <property type="match status" value="1"/>
</dbReference>
<dbReference type="GO" id="GO:0005886">
    <property type="term" value="C:plasma membrane"/>
    <property type="evidence" value="ECO:0007669"/>
    <property type="project" value="UniProtKB-SubCell"/>
</dbReference>
<protein>
    <submittedName>
        <fullName evidence="10">Carbohydrate ABC transporter permease</fullName>
    </submittedName>
</protein>
<evidence type="ECO:0000256" key="3">
    <source>
        <dbReference type="ARBA" id="ARBA00022475"/>
    </source>
</evidence>
<feature type="transmembrane region" description="Helical" evidence="7">
    <location>
        <begin position="129"/>
        <end position="150"/>
    </location>
</feature>
<name>A0A6L9SJQ5_9ACTN</name>
<evidence type="ECO:0000259" key="9">
    <source>
        <dbReference type="PROSITE" id="PS50928"/>
    </source>
</evidence>
<dbReference type="PROSITE" id="PS50928">
    <property type="entry name" value="ABC_TM1"/>
    <property type="match status" value="1"/>
</dbReference>